<name>A0A1M4NGV6_HELFE</name>
<organism evidence="2">
    <name type="scientific">Helicobacter felis</name>
    <dbReference type="NCBI Taxonomy" id="214"/>
    <lineage>
        <taxon>Bacteria</taxon>
        <taxon>Pseudomonadati</taxon>
        <taxon>Campylobacterota</taxon>
        <taxon>Epsilonproteobacteria</taxon>
        <taxon>Campylobacterales</taxon>
        <taxon>Helicobacteraceae</taxon>
        <taxon>Helicobacter</taxon>
    </lineage>
</organism>
<sequence>MDNHETEIFGNFHRPCLLWIQSIALGALVFNPLGAVGIRGFGDTPLTGIPNGSGGGDQLLEDAKKMQELEHHDHDEEHDHDHQEQAQKKTKQPSTAVATAKTSAKKDAWVGERSSFFAGFNYQASSIANMIHYAGTEVVNSTSGAKSVNPTMAFPPLMGVGISIGYKQFFGQKHNIGLRYFGFFDYNHSRFGVLRSTDNPFKFGNTTFTEKDSYAGQYYANLYTYGFGIDMLYNFYTNKHFIFGMALGVQFAGDSWATSIQKDLQSYKKTNKSSSYSPANFQFLVNFALRAQFAKHNGIELGIKVPTITHRYFSLTNAQGTNLVANVRRLYAFQISYLRDF</sequence>
<proteinExistence type="predicted"/>
<evidence type="ECO:0000313" key="2">
    <source>
        <dbReference type="EMBL" id="SFZ71104.1"/>
    </source>
</evidence>
<dbReference type="PRINTS" id="PR01776">
    <property type="entry name" value="HPOMPFAMILY"/>
</dbReference>
<dbReference type="Pfam" id="PF01856">
    <property type="entry name" value="HP_OMP"/>
    <property type="match status" value="1"/>
</dbReference>
<dbReference type="AlphaFoldDB" id="A0A1M4NGV6"/>
<feature type="region of interest" description="Disordered" evidence="1">
    <location>
        <begin position="72"/>
        <end position="102"/>
    </location>
</feature>
<evidence type="ECO:0000256" key="1">
    <source>
        <dbReference type="SAM" id="MobiDB-lite"/>
    </source>
</evidence>
<accession>A0A1M4NGV6</accession>
<feature type="compositionally biased region" description="Basic and acidic residues" evidence="1">
    <location>
        <begin position="72"/>
        <end position="87"/>
    </location>
</feature>
<reference evidence="2" key="1">
    <citation type="submission" date="2016-10" db="EMBL/GenBank/DDBJ databases">
        <title>Proteomic and phylogenetic analysis of the outer membrane protein repertoire of gastric Helicobacter species.</title>
        <authorList>
            <person name="Joosten M."/>
        </authorList>
    </citation>
    <scope>NUCLEOTIDE SEQUENCE</scope>
    <source>
        <strain evidence="2">CS7</strain>
    </source>
</reference>
<gene>
    <name evidence="2" type="primary">omp1702</name>
</gene>
<dbReference type="InterPro" id="IPR002718">
    <property type="entry name" value="OMP_Helicobacter"/>
</dbReference>
<protein>
    <submittedName>
        <fullName evidence="2">OMP1702</fullName>
    </submittedName>
</protein>
<dbReference type="EMBL" id="LT633044">
    <property type="protein sequence ID" value="SFZ71104.1"/>
    <property type="molecule type" value="Genomic_DNA"/>
</dbReference>